<dbReference type="Pfam" id="PF20703">
    <property type="entry name" value="nSTAND1"/>
    <property type="match status" value="1"/>
</dbReference>
<dbReference type="InterPro" id="IPR049052">
    <property type="entry name" value="nSTAND1"/>
</dbReference>
<proteinExistence type="predicted"/>
<dbReference type="PANTHER" id="PTHR46844:SF1">
    <property type="entry name" value="SLR5058 PROTEIN"/>
    <property type="match status" value="1"/>
</dbReference>
<accession>A0ABQ4IKP8</accession>
<feature type="region of interest" description="Disordered" evidence="1">
    <location>
        <begin position="155"/>
        <end position="182"/>
    </location>
</feature>
<organism evidence="3 4">
    <name type="scientific">Micromonospora gifhornensis</name>
    <dbReference type="NCBI Taxonomy" id="84594"/>
    <lineage>
        <taxon>Bacteria</taxon>
        <taxon>Bacillati</taxon>
        <taxon>Actinomycetota</taxon>
        <taxon>Actinomycetes</taxon>
        <taxon>Micromonosporales</taxon>
        <taxon>Micromonosporaceae</taxon>
        <taxon>Micromonospora</taxon>
    </lineage>
</organism>
<feature type="domain" description="NACHT" evidence="2">
    <location>
        <begin position="196"/>
        <end position="328"/>
    </location>
</feature>
<dbReference type="InterPro" id="IPR027417">
    <property type="entry name" value="P-loop_NTPase"/>
</dbReference>
<name>A0ABQ4IKP8_9ACTN</name>
<dbReference type="Proteomes" id="UP000647860">
    <property type="component" value="Unassembled WGS sequence"/>
</dbReference>
<dbReference type="Gene3D" id="3.40.50.300">
    <property type="entry name" value="P-loop containing nucleotide triphosphate hydrolases"/>
    <property type="match status" value="1"/>
</dbReference>
<dbReference type="RefSeq" id="WP_204292797.1">
    <property type="nucleotide sequence ID" value="NZ_BAAAGZ010000054.1"/>
</dbReference>
<keyword evidence="4" id="KW-1185">Reference proteome</keyword>
<evidence type="ECO:0000256" key="1">
    <source>
        <dbReference type="SAM" id="MobiDB-lite"/>
    </source>
</evidence>
<reference evidence="3 4" key="1">
    <citation type="submission" date="2021-01" db="EMBL/GenBank/DDBJ databases">
        <title>Whole genome shotgun sequence of Verrucosispora gifhornensis NBRC 16317.</title>
        <authorList>
            <person name="Komaki H."/>
            <person name="Tamura T."/>
        </authorList>
    </citation>
    <scope>NUCLEOTIDE SEQUENCE [LARGE SCALE GENOMIC DNA]</scope>
    <source>
        <strain evidence="3 4">NBRC 16317</strain>
    </source>
</reference>
<feature type="compositionally biased region" description="Basic and acidic residues" evidence="1">
    <location>
        <begin position="160"/>
        <end position="178"/>
    </location>
</feature>
<evidence type="ECO:0000313" key="4">
    <source>
        <dbReference type="Proteomes" id="UP000647860"/>
    </source>
</evidence>
<comment type="caution">
    <text evidence="3">The sequence shown here is derived from an EMBL/GenBank/DDBJ whole genome shotgun (WGS) entry which is preliminary data.</text>
</comment>
<dbReference type="SUPFAM" id="SSF52540">
    <property type="entry name" value="P-loop containing nucleoside triphosphate hydrolases"/>
    <property type="match status" value="1"/>
</dbReference>
<dbReference type="EMBL" id="BOPA01000042">
    <property type="protein sequence ID" value="GIJ18489.1"/>
    <property type="molecule type" value="Genomic_DNA"/>
</dbReference>
<gene>
    <name evidence="3" type="ORF">Vgi01_51730</name>
</gene>
<dbReference type="PANTHER" id="PTHR46844">
    <property type="entry name" value="SLR5058 PROTEIN"/>
    <property type="match status" value="1"/>
</dbReference>
<dbReference type="PROSITE" id="PS50837">
    <property type="entry name" value="NACHT"/>
    <property type="match status" value="1"/>
</dbReference>
<evidence type="ECO:0000313" key="3">
    <source>
        <dbReference type="EMBL" id="GIJ18489.1"/>
    </source>
</evidence>
<evidence type="ECO:0000259" key="2">
    <source>
        <dbReference type="PROSITE" id="PS50837"/>
    </source>
</evidence>
<dbReference type="InterPro" id="IPR007111">
    <property type="entry name" value="NACHT_NTPase"/>
</dbReference>
<protein>
    <recommendedName>
        <fullName evidence="2">NACHT domain-containing protein</fullName>
    </recommendedName>
</protein>
<sequence>MPGGRPEQGKQQVHAELAELSTWLRQALADAGFTSINAFVQRHPFDKNQIYGLFKGTRFLSLESTQAVAVALRRKAEEVEPLWWRAKEAMERSALAQRDQVSRRLKSWAELPWPELALHDILEAQSRAVDHLPYRLLGVEAPPLSTVYVRQQARLQAGAKPERPDGHSDQTDDKDRPDASATDSVIEVAEALDRHEHLVVTGEPGAGKSTFGQYLALRLSRIWLRLSSGADAPLREPVIPLRVPARALAGSATWSEALAKATGQTLGMRLVTSPLPAIFERPLQGTRWLIIVDGLDEIVDRTARGDVIQAIATHCRPAGPYRVVVTTRKLPDTEFAPLRARQVGHYSIEPFGREQLETFARQWFTAQDVTNAEESADRFLRQTGDSRLRDLVRNPLLATIAAISYTLEPNRPLPSGRLELYERFFAYLIDEEASGRGTSAELRRLEAGHPTRYPLAKWIHQHRLQLIQHLALTRLESEQSLARVAEEWVSSHTPNDVNRAPGWEEDLQLLLIGSGLFVYEGDGPRFLHHSFAEYLAAEAHAERIDATFPDLDSWIARGLKPADRSFVLFLFVMWSRRPGNNVSLILRRLLARNPERAMLAGRVMAEMPVTPPEDAQLVVDRLVDLAIGNAVLEQSGRVADVAGRASLSRTPVFSIMDVLGALAENPTVAQRLTYLAEHPQLPLLLRIEAATALGRAADPAVALPILKRIVSLAQDDDTVRIARALRDLDPQDPLAETLLVRLAHDPHAHPTSRADAANELANSDSDAAGTISEIVVSNASLDPSALRTAVQAWLRIADDRDLGRIADAVRQQASQSPHHCIEISEAFAEAGLRAEAHELARLALTDPACPSWRLDEAVAAYLSTADNPDPTFVLTALQERRAPEDRASVAQGLAKAGHLSEAASLASEVVLDPESDGYDIRNAVNAWLMTAGDSIRETLSSHLQRRATEPISGPGRILSALAEAGGRDQAVAIAKDLVAAPRIDGLDLEGAVEAWLEITGPTVADELRLILEQRKALGGWECAIVAESCAQHGLVEMATWLAARAIATSTEQPFCIITAAKAWITAAGLASSEDILDAIMNRHLPIGDRAAVADHLAAAGDLRGAQQLWREVLMARDASLEYRMISAIRLLQTGAHQHAIREMTALINLTDESSWQRRSFGPLISALSMLADQG</sequence>